<gene>
    <name evidence="2" type="primary">nad6</name>
</gene>
<reference evidence="2" key="1">
    <citation type="journal article" date="2005" name="J. Mol. Evol.">
        <title>First sequenced mitochondrial genome from the phylum Acanthocephala (Leptorhynchoides thecatus) and its phylogenetic position within Metazoa.</title>
        <authorList>
            <person name="Steinauer M.L."/>
            <person name="Nickol B.B."/>
            <person name="Broughton R."/>
            <person name="Orti G."/>
        </authorList>
    </citation>
    <scope>NUCLEOTIDE SEQUENCE</scope>
</reference>
<protein>
    <submittedName>
        <fullName evidence="2">NADH dehydrogenase subunit 6</fullName>
    </submittedName>
</protein>
<feature type="transmembrane region" description="Helical" evidence="1">
    <location>
        <begin position="78"/>
        <end position="95"/>
    </location>
</feature>
<keyword evidence="1" id="KW-0472">Membrane</keyword>
<dbReference type="AlphaFoldDB" id="Q5DNC3"/>
<geneLocation type="mitochondrion" evidence="2"/>
<organism evidence="2">
    <name type="scientific">Leptorhynchoides thecatus</name>
    <name type="common">Thorny-headed worm</name>
    <name type="synonym">Echinorhynchus thecatus</name>
    <dbReference type="NCBI Taxonomy" id="60532"/>
    <lineage>
        <taxon>Eukaryota</taxon>
        <taxon>Metazoa</taxon>
        <taxon>Spiralia</taxon>
        <taxon>Lophotrochozoa</taxon>
        <taxon>Acanthocephala</taxon>
        <taxon>Palaeacanthocephala</taxon>
        <taxon>Echinorhynchida</taxon>
        <taxon>Rhadinorhynchidae</taxon>
        <taxon>Leptorhynchoides</taxon>
    </lineage>
</organism>
<sequence length="145" mass="16481">MSLLNILVLILIFIQMMGVMSPLWVSLFILFYVVNLFFLMMGSGFELWVEVFIIYVSGVVVLLVYMSSSYSVFEGFPVMPIFILLIIVWFTCTHLNSVDPMSLSFCYNTLDSSIEVLLCISILIVLLAIELVNMVFCHYCGAMRG</sequence>
<accession>Q5DNC3</accession>
<evidence type="ECO:0000313" key="2">
    <source>
        <dbReference type="EMBL" id="AAT64934.1"/>
    </source>
</evidence>
<feature type="transmembrane region" description="Helical" evidence="1">
    <location>
        <begin position="116"/>
        <end position="136"/>
    </location>
</feature>
<feature type="transmembrane region" description="Helical" evidence="1">
    <location>
        <begin position="45"/>
        <end position="66"/>
    </location>
</feature>
<keyword evidence="1" id="KW-1133">Transmembrane helix</keyword>
<dbReference type="EMBL" id="AY562383">
    <property type="protein sequence ID" value="AAT64934.1"/>
    <property type="molecule type" value="Genomic_DNA"/>
</dbReference>
<proteinExistence type="predicted"/>
<feature type="transmembrane region" description="Helical" evidence="1">
    <location>
        <begin position="6"/>
        <end position="33"/>
    </location>
</feature>
<keyword evidence="2" id="KW-0496">Mitochondrion</keyword>
<name>Q5DNC3_LEPTH</name>
<evidence type="ECO:0000256" key="1">
    <source>
        <dbReference type="SAM" id="Phobius"/>
    </source>
</evidence>
<keyword evidence="1" id="KW-0812">Transmembrane</keyword>